<reference evidence="2 3" key="1">
    <citation type="submission" date="2014-11" db="EMBL/GenBank/DDBJ databases">
        <title>Genome sequence of Pseudomonas tuomuerensis JCM 14085.</title>
        <authorList>
            <person name="Shin S.-K."/>
            <person name="Yi H."/>
        </authorList>
    </citation>
    <scope>NUCLEOTIDE SEQUENCE [LARGE SCALE GENOMIC DNA]</scope>
    <source>
        <strain evidence="2 3">JCM 14085</strain>
    </source>
</reference>
<protein>
    <submittedName>
        <fullName evidence="2">Ferrous iron transporter B</fullName>
    </submittedName>
</protein>
<dbReference type="STRING" id="706570.PT85_03345"/>
<dbReference type="GO" id="GO:0000160">
    <property type="term" value="P:phosphorelay signal transduction system"/>
    <property type="evidence" value="ECO:0007669"/>
    <property type="project" value="InterPro"/>
</dbReference>
<evidence type="ECO:0000259" key="1">
    <source>
        <dbReference type="Pfam" id="PF26379"/>
    </source>
</evidence>
<dbReference type="SUPFAM" id="SSF47226">
    <property type="entry name" value="Histidine-containing phosphotransfer domain, HPT domain"/>
    <property type="match status" value="1"/>
</dbReference>
<organism evidence="2 3">
    <name type="scientific">Pseudomonas flexibilis</name>
    <dbReference type="NCBI Taxonomy" id="706570"/>
    <lineage>
        <taxon>Bacteria</taxon>
        <taxon>Pseudomonadati</taxon>
        <taxon>Pseudomonadota</taxon>
        <taxon>Gammaproteobacteria</taxon>
        <taxon>Pseudomonadales</taxon>
        <taxon>Pseudomonadaceae</taxon>
        <taxon>Pseudomonas</taxon>
    </lineage>
</organism>
<proteinExistence type="predicted"/>
<dbReference type="InterPro" id="IPR058661">
    <property type="entry name" value="FimL_2nd"/>
</dbReference>
<comment type="caution">
    <text evidence="2">The sequence shown here is derived from an EMBL/GenBank/DDBJ whole genome shotgun (WGS) entry which is preliminary data.</text>
</comment>
<dbReference type="InterPro" id="IPR036641">
    <property type="entry name" value="HPT_dom_sf"/>
</dbReference>
<dbReference type="EMBL" id="JTAK01000001">
    <property type="protein sequence ID" value="KHO66604.1"/>
    <property type="molecule type" value="Genomic_DNA"/>
</dbReference>
<gene>
    <name evidence="2" type="ORF">PT85_03345</name>
</gene>
<dbReference type="AlphaFoldDB" id="A0A0B3C115"/>
<keyword evidence="3" id="KW-1185">Reference proteome</keyword>
<dbReference type="Proteomes" id="UP000030980">
    <property type="component" value="Unassembled WGS sequence"/>
</dbReference>
<evidence type="ECO:0000313" key="3">
    <source>
        <dbReference type="Proteomes" id="UP000030980"/>
    </source>
</evidence>
<accession>A0A0B3C115</accession>
<dbReference type="Pfam" id="PF26379">
    <property type="entry name" value="FimL_2nd"/>
    <property type="match status" value="1"/>
</dbReference>
<name>A0A0B3C115_9PSED</name>
<feature type="domain" description="Scaffold protein FimL second" evidence="1">
    <location>
        <begin position="154"/>
        <end position="291"/>
    </location>
</feature>
<sequence>MAGVTSLNLVRDELFATMAEAEQNLEHFIAERQNGSLLQQAVGNLQQVRGTLKLIELTGAELLAQEILRLGMDVPVDAGPERDDQLTALSGALHVLRSYLEGLDVHRQEIPELLLPAINDLRRSVGQPALPASFFFSVRLDQARPPRDVAAVDPRARQAQARLLRHMYQLGLVGFLRDDNHQPGLKLMARALARFDNLFGHEPRGRLCWVGAGAAEAMLDGQLRPRESTRKLFSRIDRELKLLLGNEGYEVPRHVLKEMLYLIALADSSGPRATELRQVFNLSPLPFTDHMLEEGYQRLAGPGQAVMRSLSTAIREELSAVQDLLDLIGRGTAQHDSFAMLHSQLAKLTKTLGMVGLISAANALQEQLSQVATWSNEQPAAAPALERLAETLLYVESMVASLDRSRRRAPTAAASTGSDTSFMLHQLNEARIVVSDEAQSGLALSKRAIVAYLESGGEKLHLANVPHSLQAVRGGLWFLGYERAARLVGSCGDFIQWRMLESERMPAEPLLETLADALTSLEYFLEDGGRLHGEPRDDVLDLAERSVQALGLPVAC</sequence>
<evidence type="ECO:0000313" key="2">
    <source>
        <dbReference type="EMBL" id="KHO66604.1"/>
    </source>
</evidence>
<dbReference type="OrthoDB" id="9803176at2"/>
<dbReference type="RefSeq" id="WP_039605898.1">
    <property type="nucleotide sequence ID" value="NZ_FMUP01000005.1"/>
</dbReference>